<dbReference type="OrthoDB" id="8478129at2"/>
<dbReference type="CDD" id="cd00077">
    <property type="entry name" value="HDc"/>
    <property type="match status" value="1"/>
</dbReference>
<keyword evidence="3" id="KW-1185">Reference proteome</keyword>
<dbReference type="SUPFAM" id="SSF109604">
    <property type="entry name" value="HD-domain/PDEase-like"/>
    <property type="match status" value="1"/>
</dbReference>
<feature type="domain" description="HD" evidence="1">
    <location>
        <begin position="47"/>
        <end position="170"/>
    </location>
</feature>
<dbReference type="Gene3D" id="1.10.3210.10">
    <property type="entry name" value="Hypothetical protein af1432"/>
    <property type="match status" value="1"/>
</dbReference>
<reference evidence="2 3" key="1">
    <citation type="submission" date="2019-02" db="EMBL/GenBank/DDBJ databases">
        <title>Arcanobacterium bovis sp. nov., isolated from the milk of a cow with mastitis.</title>
        <authorList>
            <person name="Sammra O."/>
            <person name="Foster G."/>
            <person name="Hassan A."/>
            <person name="Alssahen M."/>
            <person name="Laemmler C."/>
            <person name="Borowiak M."/>
            <person name="Malorny B."/>
            <person name="Abdulmawjood A."/>
        </authorList>
    </citation>
    <scope>NUCLEOTIDE SEQUENCE [LARGE SCALE GENOMIC DNA]</scope>
    <source>
        <strain evidence="2 3">C605018/01/1</strain>
    </source>
</reference>
<dbReference type="InterPro" id="IPR006674">
    <property type="entry name" value="HD_domain"/>
</dbReference>
<comment type="caution">
    <text evidence="2">The sequence shown here is derived from an EMBL/GenBank/DDBJ whole genome shotgun (WGS) entry which is preliminary data.</text>
</comment>
<gene>
    <name evidence="2" type="ORF">EZJ44_06765</name>
</gene>
<sequence>MARSLFRLMDTYGKFDTFAELRAFLHEALVSHLLQAKLPTERAKRYRIEHCERVAKIGRLVAEVEGMDAELLELGCLIHDIGKWDAEDPVDHGRAGALLAFDLLCEAELPSEICADLAQGIAMHTDGYWNARTDAEGTGTNAEGKPYLVFAHEPSVLAQSIGDCDNIDRYSTYRICDTLHYVDFLGMDKDSQREWIMNYVDTLHTCRDQKCATEMAQKMWIENLNYQAMFFKRLMNEIGV</sequence>
<accession>A0A4Q9UZ65</accession>
<protein>
    <submittedName>
        <fullName evidence="2">HD domain-containing protein</fullName>
    </submittedName>
</protein>
<name>A0A4Q9UZ65_9ACTO</name>
<dbReference type="Proteomes" id="UP000293036">
    <property type="component" value="Unassembled WGS sequence"/>
</dbReference>
<evidence type="ECO:0000259" key="1">
    <source>
        <dbReference type="PROSITE" id="PS51831"/>
    </source>
</evidence>
<dbReference type="PROSITE" id="PS51831">
    <property type="entry name" value="HD"/>
    <property type="match status" value="1"/>
</dbReference>
<dbReference type="AlphaFoldDB" id="A0A4Q9UZ65"/>
<dbReference type="NCBIfam" id="TIGR00277">
    <property type="entry name" value="HDIG"/>
    <property type="match status" value="1"/>
</dbReference>
<evidence type="ECO:0000313" key="3">
    <source>
        <dbReference type="Proteomes" id="UP000293036"/>
    </source>
</evidence>
<dbReference type="SMART" id="SM00471">
    <property type="entry name" value="HDc"/>
    <property type="match status" value="1"/>
</dbReference>
<organism evidence="2 3">
    <name type="scientific">Arcanobacterium bovis</name>
    <dbReference type="NCBI Taxonomy" id="2529275"/>
    <lineage>
        <taxon>Bacteria</taxon>
        <taxon>Bacillati</taxon>
        <taxon>Actinomycetota</taxon>
        <taxon>Actinomycetes</taxon>
        <taxon>Actinomycetales</taxon>
        <taxon>Actinomycetaceae</taxon>
        <taxon>Arcanobacterium</taxon>
    </lineage>
</organism>
<dbReference type="InterPro" id="IPR003607">
    <property type="entry name" value="HD/PDEase_dom"/>
</dbReference>
<proteinExistence type="predicted"/>
<dbReference type="InterPro" id="IPR006675">
    <property type="entry name" value="HDIG_dom"/>
</dbReference>
<dbReference type="EMBL" id="SJDT01000005">
    <property type="protein sequence ID" value="TBW21009.1"/>
    <property type="molecule type" value="Genomic_DNA"/>
</dbReference>
<dbReference type="Pfam" id="PF01966">
    <property type="entry name" value="HD"/>
    <property type="match status" value="1"/>
</dbReference>
<evidence type="ECO:0000313" key="2">
    <source>
        <dbReference type="EMBL" id="TBW21009.1"/>
    </source>
</evidence>